<comment type="caution">
    <text evidence="4">The sequence shown here is derived from an EMBL/GenBank/DDBJ whole genome shotgun (WGS) entry which is preliminary data.</text>
</comment>
<dbReference type="Gene3D" id="3.30.450.20">
    <property type="entry name" value="PAS domain"/>
    <property type="match status" value="1"/>
</dbReference>
<evidence type="ECO:0000313" key="4">
    <source>
        <dbReference type="EMBL" id="EGA91251.1"/>
    </source>
</evidence>
<evidence type="ECO:0000259" key="2">
    <source>
        <dbReference type="PROSITE" id="PS50883"/>
    </source>
</evidence>
<reference evidence="4 5" key="1">
    <citation type="journal article" date="2011" name="J. Bacteriol.">
        <title>The Draft Genome of Planococcus donghaensis MPA1U2 Reveals Nonsporulation Pathways Controlled by a Conserved Spo0A Regulon.</title>
        <authorList>
            <person name="Pearson M.D."/>
            <person name="Noller H.F."/>
        </authorList>
    </citation>
    <scope>NUCLEOTIDE SEQUENCE [LARGE SCALE GENOMIC DNA]</scope>
    <source>
        <strain evidence="4 5">MPA1U2</strain>
    </source>
</reference>
<dbReference type="InterPro" id="IPR000014">
    <property type="entry name" value="PAS"/>
</dbReference>
<dbReference type="eggNOG" id="COG5001">
    <property type="taxonomic scope" value="Bacteria"/>
</dbReference>
<dbReference type="SUPFAM" id="SSF55785">
    <property type="entry name" value="PYP-like sensor domain (PAS domain)"/>
    <property type="match status" value="1"/>
</dbReference>
<dbReference type="NCBIfam" id="TIGR00254">
    <property type="entry name" value="GGDEF"/>
    <property type="match status" value="1"/>
</dbReference>
<dbReference type="InterPro" id="IPR001633">
    <property type="entry name" value="EAL_dom"/>
</dbReference>
<evidence type="ECO:0000259" key="3">
    <source>
        <dbReference type="PROSITE" id="PS50887"/>
    </source>
</evidence>
<dbReference type="Proteomes" id="UP000003052">
    <property type="component" value="Unassembled WGS sequence"/>
</dbReference>
<sequence>MDNSRGQLKFSFHPLTLSFLDRSIEKEFKSFNDGEARIFNQIGIVLSYLAWLALGIFSYVNLELYDPKIAYLIIFLLYPIFTINLIILHSHRFKKYYQPMTAISNGVAGVGILFIGHIILKNDILAICGITVVSLFSFFILRQRFKISVMTTLIYAIVNQILLVGTSEVAMFSLFMWMLLITCIVGGNILERANRKTFLQNKLRRIAEAENLDKDKFLTNMFNLVSVPIIVAEEDHQILETNPASNKLFGREQQYLIDLLAPSERRRMTLLKGFLKRTPIHNFEAELVDQEGHIISTLVNVNFVEREGKKISICAIQDISDRKKAEEESTYLAYHDTLTGLPNRLQFTEKLNSFVELEQEIAVLFIDLDKFKMVNDTRGHTVGDKLLQQIAKRLISCVSRGDIVSRIGGDEFTIILLGRTKFEVSRIVERILEEIRKPIFIDQHELYLRSSIGISFYPSDGENIESLIKNSDIAMYNSKVLGGNNYKFFTNSMNSSFEERVNLEENLHTALDNNELVMYYQPQIDPKTGCMYGAEALIRWIHPEWGIVPPDRFIPIAEETGLIIPIGEWVLRTACKQAVEWNDQYGRPFHIAVNLSVKQFVNSDIVDTVERVLEETGLNPNILELELTESVFLENTESMIAIMNKLKKLGVRISIDDFGTGYSSLSYLKDLPIDSIKIDQSFIRNLSKSKKTNSIISTIISLAQKLDLKSVAEGVETLEQYNYFKEEGCDLAQGYYFSRPVPVDQIASLLDRTEWDIEKVDDNMSAVLEAIEIAAK</sequence>
<dbReference type="OrthoDB" id="2624050at2"/>
<dbReference type="InterPro" id="IPR029787">
    <property type="entry name" value="Nucleotide_cyclase"/>
</dbReference>
<organism evidence="4 5">
    <name type="scientific">Planococcus donghaensis MPA1U2</name>
    <dbReference type="NCBI Taxonomy" id="933115"/>
    <lineage>
        <taxon>Bacteria</taxon>
        <taxon>Bacillati</taxon>
        <taxon>Bacillota</taxon>
        <taxon>Bacilli</taxon>
        <taxon>Bacillales</taxon>
        <taxon>Caryophanaceae</taxon>
        <taxon>Planococcus</taxon>
    </lineage>
</organism>
<dbReference type="InterPro" id="IPR052155">
    <property type="entry name" value="Biofilm_reg_signaling"/>
</dbReference>
<feature type="transmembrane region" description="Helical" evidence="1">
    <location>
        <begin position="148"/>
        <end position="165"/>
    </location>
</feature>
<evidence type="ECO:0000313" key="5">
    <source>
        <dbReference type="Proteomes" id="UP000003052"/>
    </source>
</evidence>
<dbReference type="SMART" id="SM00052">
    <property type="entry name" value="EAL"/>
    <property type="match status" value="1"/>
</dbReference>
<dbReference type="Gene3D" id="3.30.70.270">
    <property type="match status" value="1"/>
</dbReference>
<feature type="transmembrane region" description="Helical" evidence="1">
    <location>
        <begin position="69"/>
        <end position="88"/>
    </location>
</feature>
<dbReference type="InterPro" id="IPR035965">
    <property type="entry name" value="PAS-like_dom_sf"/>
</dbReference>
<dbReference type="AlphaFoldDB" id="E7RC86"/>
<name>E7RC86_9BACL</name>
<dbReference type="EMBL" id="AEPB01000001">
    <property type="protein sequence ID" value="EGA91251.1"/>
    <property type="molecule type" value="Genomic_DNA"/>
</dbReference>
<dbReference type="Pfam" id="PF00990">
    <property type="entry name" value="GGDEF"/>
    <property type="match status" value="1"/>
</dbReference>
<keyword evidence="1" id="KW-1133">Transmembrane helix</keyword>
<dbReference type="PANTHER" id="PTHR44757:SF2">
    <property type="entry name" value="BIOFILM ARCHITECTURE MAINTENANCE PROTEIN MBAA"/>
    <property type="match status" value="1"/>
</dbReference>
<evidence type="ECO:0000256" key="1">
    <source>
        <dbReference type="SAM" id="Phobius"/>
    </source>
</evidence>
<dbReference type="PANTHER" id="PTHR44757">
    <property type="entry name" value="DIGUANYLATE CYCLASE DGCP"/>
    <property type="match status" value="1"/>
</dbReference>
<dbReference type="InterPro" id="IPR043128">
    <property type="entry name" value="Rev_trsase/Diguanyl_cyclase"/>
</dbReference>
<dbReference type="CDD" id="cd00130">
    <property type="entry name" value="PAS"/>
    <property type="match status" value="1"/>
</dbReference>
<dbReference type="PROSITE" id="PS50887">
    <property type="entry name" value="GGDEF"/>
    <property type="match status" value="1"/>
</dbReference>
<dbReference type="RefSeq" id="WP_008427746.1">
    <property type="nucleotide sequence ID" value="NZ_AEPB01000001.1"/>
</dbReference>
<proteinExistence type="predicted"/>
<dbReference type="SUPFAM" id="SSF55073">
    <property type="entry name" value="Nucleotide cyclase"/>
    <property type="match status" value="1"/>
</dbReference>
<dbReference type="SMART" id="SM00267">
    <property type="entry name" value="GGDEF"/>
    <property type="match status" value="1"/>
</dbReference>
<feature type="transmembrane region" description="Helical" evidence="1">
    <location>
        <begin position="100"/>
        <end position="118"/>
    </location>
</feature>
<keyword evidence="1" id="KW-0812">Transmembrane</keyword>
<gene>
    <name evidence="4" type="ORF">GPDM_00240</name>
</gene>
<dbReference type="Gene3D" id="3.20.20.450">
    <property type="entry name" value="EAL domain"/>
    <property type="match status" value="1"/>
</dbReference>
<keyword evidence="1" id="KW-0472">Membrane</keyword>
<dbReference type="CDD" id="cd01948">
    <property type="entry name" value="EAL"/>
    <property type="match status" value="1"/>
</dbReference>
<dbReference type="InterPro" id="IPR000160">
    <property type="entry name" value="GGDEF_dom"/>
</dbReference>
<dbReference type="Pfam" id="PF00563">
    <property type="entry name" value="EAL"/>
    <property type="match status" value="1"/>
</dbReference>
<feature type="domain" description="GGDEF" evidence="3">
    <location>
        <begin position="359"/>
        <end position="491"/>
    </location>
</feature>
<dbReference type="FunFam" id="3.20.20.450:FF:000001">
    <property type="entry name" value="Cyclic di-GMP phosphodiesterase yahA"/>
    <property type="match status" value="1"/>
</dbReference>
<protein>
    <submittedName>
        <fullName evidence="4">Diguanylate cyclase/phosphodiesterase with PAS/PAC sensor(S)</fullName>
    </submittedName>
</protein>
<dbReference type="CDD" id="cd01949">
    <property type="entry name" value="GGDEF"/>
    <property type="match status" value="1"/>
</dbReference>
<dbReference type="NCBIfam" id="TIGR00229">
    <property type="entry name" value="sensory_box"/>
    <property type="match status" value="1"/>
</dbReference>
<dbReference type="SUPFAM" id="SSF141868">
    <property type="entry name" value="EAL domain-like"/>
    <property type="match status" value="1"/>
</dbReference>
<dbReference type="InterPro" id="IPR035919">
    <property type="entry name" value="EAL_sf"/>
</dbReference>
<feature type="domain" description="EAL" evidence="2">
    <location>
        <begin position="500"/>
        <end position="754"/>
    </location>
</feature>
<accession>E7RC86</accession>
<feature type="transmembrane region" description="Helical" evidence="1">
    <location>
        <begin position="38"/>
        <end position="57"/>
    </location>
</feature>
<feature type="transmembrane region" description="Helical" evidence="1">
    <location>
        <begin position="124"/>
        <end position="141"/>
    </location>
</feature>
<dbReference type="PROSITE" id="PS50883">
    <property type="entry name" value="EAL"/>
    <property type="match status" value="1"/>
</dbReference>